<keyword evidence="4" id="KW-0804">Transcription</keyword>
<comment type="function">
    <text evidence="5">Regulatory protein of the TOL plasmid xyl operons. XylS activates the xylXYZLTEGFJQKIH operon required for the degradation of toluene, m-xylene and p-xylene.</text>
</comment>
<dbReference type="Pfam" id="PF14525">
    <property type="entry name" value="AraC_binding_2"/>
    <property type="match status" value="1"/>
</dbReference>
<evidence type="ECO:0000256" key="4">
    <source>
        <dbReference type="ARBA" id="ARBA00023163"/>
    </source>
</evidence>
<dbReference type="GO" id="GO:0009893">
    <property type="term" value="P:positive regulation of metabolic process"/>
    <property type="evidence" value="ECO:0007669"/>
    <property type="project" value="UniProtKB-ARBA"/>
</dbReference>
<evidence type="ECO:0000256" key="1">
    <source>
        <dbReference type="ARBA" id="ARBA00004496"/>
    </source>
</evidence>
<protein>
    <submittedName>
        <fullName evidence="7">AraC family transcriptional regulator</fullName>
    </submittedName>
</protein>
<dbReference type="InterPro" id="IPR009057">
    <property type="entry name" value="Homeodomain-like_sf"/>
</dbReference>
<dbReference type="EMBL" id="JACGDG010000006">
    <property type="protein sequence ID" value="MBA6115758.1"/>
    <property type="molecule type" value="Genomic_DNA"/>
</dbReference>
<dbReference type="SMART" id="SM00342">
    <property type="entry name" value="HTH_ARAC"/>
    <property type="match status" value="1"/>
</dbReference>
<dbReference type="GO" id="GO:0043565">
    <property type="term" value="F:sequence-specific DNA binding"/>
    <property type="evidence" value="ECO:0007669"/>
    <property type="project" value="InterPro"/>
</dbReference>
<name>A0A7W2KZR8_PSEPU</name>
<evidence type="ECO:0000256" key="5">
    <source>
        <dbReference type="ARBA" id="ARBA00037345"/>
    </source>
</evidence>
<dbReference type="RefSeq" id="WP_182387377.1">
    <property type="nucleotide sequence ID" value="NZ_JACGDG010000006.1"/>
</dbReference>
<dbReference type="InterPro" id="IPR050204">
    <property type="entry name" value="AraC_XylS_family_regulators"/>
</dbReference>
<dbReference type="PROSITE" id="PS00041">
    <property type="entry name" value="HTH_ARAC_FAMILY_1"/>
    <property type="match status" value="1"/>
</dbReference>
<dbReference type="Proteomes" id="UP000553948">
    <property type="component" value="Unassembled WGS sequence"/>
</dbReference>
<dbReference type="Pfam" id="PF12833">
    <property type="entry name" value="HTH_18"/>
    <property type="match status" value="1"/>
</dbReference>
<keyword evidence="2" id="KW-0805">Transcription regulation</keyword>
<dbReference type="InterPro" id="IPR018062">
    <property type="entry name" value="HTH_AraC-typ_CS"/>
</dbReference>
<gene>
    <name evidence="7" type="ORF">H4C47_08450</name>
</gene>
<dbReference type="GO" id="GO:0003700">
    <property type="term" value="F:DNA-binding transcription factor activity"/>
    <property type="evidence" value="ECO:0007669"/>
    <property type="project" value="InterPro"/>
</dbReference>
<evidence type="ECO:0000313" key="8">
    <source>
        <dbReference type="Proteomes" id="UP000553948"/>
    </source>
</evidence>
<dbReference type="InterPro" id="IPR035418">
    <property type="entry name" value="AraC-bd_2"/>
</dbReference>
<dbReference type="PROSITE" id="PS01124">
    <property type="entry name" value="HTH_ARAC_FAMILY_2"/>
    <property type="match status" value="1"/>
</dbReference>
<sequence>MAWPNVSPFIPSDQVLADFSVCESTDLEEAVLCGERMFCKNRLEKKGIDFKARFFHRSVGEAGVARMSFGGEVAINPGKLDDIVLVQSVLTGHEHVISDQSRLNCNAGHATVFNYHRHSFFNHFPGTDKLLVCIDRTLLETMLQRQLGRSLKQDIYFQPHLPTDTPAGLNWLQTMGWAYSQLSSKSLVSSHLQSQIGEVLASSLIDFHVSNYSQALRESAEKRVVPAVVRMIEEFMEEHAQEPLTISQIARHAGVTARTVQLSFQRFRGLSPMQFLKDIRLRRVRVELETQQHPDVQVSSTALKWGFTHLGRFSSDYKQRFGESPSMTIKRRGEN</sequence>
<evidence type="ECO:0000256" key="2">
    <source>
        <dbReference type="ARBA" id="ARBA00023015"/>
    </source>
</evidence>
<dbReference type="PANTHER" id="PTHR46796">
    <property type="entry name" value="HTH-TYPE TRANSCRIPTIONAL ACTIVATOR RHAS-RELATED"/>
    <property type="match status" value="1"/>
</dbReference>
<proteinExistence type="predicted"/>
<dbReference type="Gene3D" id="1.10.10.60">
    <property type="entry name" value="Homeodomain-like"/>
    <property type="match status" value="1"/>
</dbReference>
<dbReference type="AlphaFoldDB" id="A0A7W2KZR8"/>
<comment type="subcellular location">
    <subcellularLocation>
        <location evidence="1">Cytoplasm</location>
    </subcellularLocation>
</comment>
<reference evidence="7 8" key="1">
    <citation type="submission" date="2020-07" db="EMBL/GenBank/DDBJ databases">
        <title>Diversity of carbapenemase encoding genes among Pseudomonas putida group clinical isolates in a tertiary Brazilian hospital.</title>
        <authorList>
            <person name="Alberto-Lei F."/>
            <person name="Nodari C.S."/>
            <person name="Streling A.P."/>
            <person name="Paulino J.T."/>
            <person name="Bessa-Neto F.O."/>
            <person name="Cayo R."/>
            <person name="Gales A.C."/>
        </authorList>
    </citation>
    <scope>NUCLEOTIDE SEQUENCE [LARGE SCALE GENOMIC DNA]</scope>
    <source>
        <strain evidence="7 8">12464</strain>
    </source>
</reference>
<evidence type="ECO:0000256" key="3">
    <source>
        <dbReference type="ARBA" id="ARBA00023125"/>
    </source>
</evidence>
<feature type="domain" description="HTH araC/xylS-type" evidence="6">
    <location>
        <begin position="230"/>
        <end position="331"/>
    </location>
</feature>
<organism evidence="7 8">
    <name type="scientific">Pseudomonas putida</name>
    <name type="common">Arthrobacter siderocapsulatus</name>
    <dbReference type="NCBI Taxonomy" id="303"/>
    <lineage>
        <taxon>Bacteria</taxon>
        <taxon>Pseudomonadati</taxon>
        <taxon>Pseudomonadota</taxon>
        <taxon>Gammaproteobacteria</taxon>
        <taxon>Pseudomonadales</taxon>
        <taxon>Pseudomonadaceae</taxon>
        <taxon>Pseudomonas</taxon>
    </lineage>
</organism>
<dbReference type="PANTHER" id="PTHR46796:SF12">
    <property type="entry name" value="HTH-TYPE DNA-BINDING TRANSCRIPTIONAL ACTIVATOR EUTR"/>
    <property type="match status" value="1"/>
</dbReference>
<dbReference type="GO" id="GO:0005737">
    <property type="term" value="C:cytoplasm"/>
    <property type="evidence" value="ECO:0007669"/>
    <property type="project" value="UniProtKB-SubCell"/>
</dbReference>
<evidence type="ECO:0000313" key="7">
    <source>
        <dbReference type="EMBL" id="MBA6115758.1"/>
    </source>
</evidence>
<keyword evidence="3" id="KW-0238">DNA-binding</keyword>
<dbReference type="SUPFAM" id="SSF46689">
    <property type="entry name" value="Homeodomain-like"/>
    <property type="match status" value="1"/>
</dbReference>
<accession>A0A7W2KZR8</accession>
<evidence type="ECO:0000259" key="6">
    <source>
        <dbReference type="PROSITE" id="PS01124"/>
    </source>
</evidence>
<comment type="caution">
    <text evidence="7">The sequence shown here is derived from an EMBL/GenBank/DDBJ whole genome shotgun (WGS) entry which is preliminary data.</text>
</comment>
<dbReference type="InterPro" id="IPR018060">
    <property type="entry name" value="HTH_AraC"/>
</dbReference>